<reference evidence="2 3" key="1">
    <citation type="submission" date="2020-04" db="EMBL/GenBank/DDBJ databases">
        <title>Pseudomonas crami sp. nov., a novel proteolytic bacterial species isolated from cream.</title>
        <authorList>
            <person name="Hofmann K."/>
            <person name="Woller A."/>
            <person name="Huptas C."/>
            <person name="Wenning M."/>
            <person name="Scherer S."/>
            <person name="Doll E.V."/>
        </authorList>
    </citation>
    <scope>NUCLEOTIDE SEQUENCE [LARGE SCALE GENOMIC DNA]</scope>
    <source>
        <strain evidence="2 3">WS 5096</strain>
    </source>
</reference>
<proteinExistence type="predicted"/>
<sequence length="160" mass="18559">MRDIYMQAKNIVSEVAVPATGFEIDNARKSIVGHIQVAYIHCDKLMELGCINAHIHFKSDRKTMFMNKPSDESGNRAYIHVGVDPEKQKEARAKVAREHKRKRISEAAERIADDARELDRQLDNLLWRYQRLIQDAEKLQQVINEPNEPETAEEQASYER</sequence>
<comment type="caution">
    <text evidence="2">The sequence shown here is derived from an EMBL/GenBank/DDBJ whole genome shotgun (WGS) entry which is preliminary data.</text>
</comment>
<name>A0ABR6TH23_9PSED</name>
<dbReference type="RefSeq" id="WP_185710730.1">
    <property type="nucleotide sequence ID" value="NZ_JAAXCZ010000026.1"/>
</dbReference>
<keyword evidence="3" id="KW-1185">Reference proteome</keyword>
<protein>
    <submittedName>
        <fullName evidence="2">Uncharacterized protein</fullName>
    </submittedName>
</protein>
<dbReference type="Proteomes" id="UP000534677">
    <property type="component" value="Unassembled WGS sequence"/>
</dbReference>
<evidence type="ECO:0000313" key="3">
    <source>
        <dbReference type="Proteomes" id="UP000534677"/>
    </source>
</evidence>
<evidence type="ECO:0000313" key="2">
    <source>
        <dbReference type="EMBL" id="MBC2385277.1"/>
    </source>
</evidence>
<organism evidence="2 3">
    <name type="scientific">Pseudomonas cremoris</name>
    <dbReference type="NCBI Taxonomy" id="2724178"/>
    <lineage>
        <taxon>Bacteria</taxon>
        <taxon>Pseudomonadati</taxon>
        <taxon>Pseudomonadota</taxon>
        <taxon>Gammaproteobacteria</taxon>
        <taxon>Pseudomonadales</taxon>
        <taxon>Pseudomonadaceae</taxon>
        <taxon>Pseudomonas</taxon>
    </lineage>
</organism>
<accession>A0ABR6TH23</accession>
<feature type="region of interest" description="Disordered" evidence="1">
    <location>
        <begin position="139"/>
        <end position="160"/>
    </location>
</feature>
<evidence type="ECO:0000256" key="1">
    <source>
        <dbReference type="SAM" id="MobiDB-lite"/>
    </source>
</evidence>
<dbReference type="EMBL" id="JAAXCZ010000026">
    <property type="protein sequence ID" value="MBC2385277.1"/>
    <property type="molecule type" value="Genomic_DNA"/>
</dbReference>
<gene>
    <name evidence="2" type="ORF">HF209_30445</name>
</gene>